<dbReference type="Pfam" id="PF06296">
    <property type="entry name" value="RelE"/>
    <property type="match status" value="1"/>
</dbReference>
<dbReference type="EMBL" id="KP795476">
    <property type="protein sequence ID" value="AKN36208.1"/>
    <property type="molecule type" value="Genomic_DNA"/>
</dbReference>
<sequence length="122" mass="13944">MLLGEDRVINHALEFIETPLFEAQRKEMISDEEFRTLQSDIIKNPEVGSVIVGTGGLRKIRLAGEATGKSGGYRTIYLLVQPDVVHLVLQYKKGRKDSLTQKEKNLLKEVSRSIKREYDNER</sequence>
<name>A0A0H3ZJQ1_VIBSP</name>
<dbReference type="AlphaFoldDB" id="A0A0H3ZJQ1"/>
<accession>A0A0H3ZJQ1</accession>
<protein>
    <submittedName>
        <fullName evidence="1">Cytotoxic translational repressor of toxin-antitoxin stability system</fullName>
    </submittedName>
</protein>
<dbReference type="PIRSF" id="PIRSF039032">
    <property type="entry name" value="HigB-2"/>
    <property type="match status" value="1"/>
</dbReference>
<evidence type="ECO:0000313" key="1">
    <source>
        <dbReference type="EMBL" id="AKN36208.1"/>
    </source>
</evidence>
<proteinExistence type="predicted"/>
<organism evidence="1">
    <name type="scientific">Vibrio splendidus</name>
    <dbReference type="NCBI Taxonomy" id="29497"/>
    <lineage>
        <taxon>Bacteria</taxon>
        <taxon>Pseudomonadati</taxon>
        <taxon>Pseudomonadota</taxon>
        <taxon>Gammaproteobacteria</taxon>
        <taxon>Vibrionales</taxon>
        <taxon>Vibrionaceae</taxon>
        <taxon>Vibrio</taxon>
    </lineage>
</organism>
<dbReference type="InterPro" id="IPR009387">
    <property type="entry name" value="HigB-2"/>
</dbReference>
<reference evidence="1" key="1">
    <citation type="journal article" date="2015" name="MBio">
        <title>Eco-Evolutionary Dynamics of Episomes among Ecologically Cohesive Bacterial Populations.</title>
        <authorList>
            <person name="Xue H."/>
            <person name="Cordero O.X."/>
            <person name="Camas F.M."/>
            <person name="Trimble W."/>
            <person name="Meyer F."/>
            <person name="Guglielmini J."/>
            <person name="Rocha E.P."/>
            <person name="Polz M.F."/>
        </authorList>
    </citation>
    <scope>NUCLEOTIDE SEQUENCE</scope>
    <source>
        <strain evidence="1">FF_1</strain>
    </source>
</reference>